<keyword evidence="2" id="KW-1185">Reference proteome</keyword>
<dbReference type="Gene3D" id="3.30.530.20">
    <property type="match status" value="1"/>
</dbReference>
<name>A0A840NNJ1_9HYPH</name>
<comment type="caution">
    <text evidence="1">The sequence shown here is derived from an EMBL/GenBank/DDBJ whole genome shotgun (WGS) entry which is preliminary data.</text>
</comment>
<protein>
    <submittedName>
        <fullName evidence="1">Uncharacterized protein</fullName>
    </submittedName>
</protein>
<dbReference type="InterPro" id="IPR023393">
    <property type="entry name" value="START-like_dom_sf"/>
</dbReference>
<dbReference type="AlphaFoldDB" id="A0A840NNJ1"/>
<organism evidence="1 2">
    <name type="scientific">Bartonella callosciuri</name>
    <dbReference type="NCBI Taxonomy" id="686223"/>
    <lineage>
        <taxon>Bacteria</taxon>
        <taxon>Pseudomonadati</taxon>
        <taxon>Pseudomonadota</taxon>
        <taxon>Alphaproteobacteria</taxon>
        <taxon>Hyphomicrobiales</taxon>
        <taxon>Bartonellaceae</taxon>
        <taxon>Bartonella</taxon>
    </lineage>
</organism>
<reference evidence="1 2" key="1">
    <citation type="submission" date="2020-08" db="EMBL/GenBank/DDBJ databases">
        <title>Genomic Encyclopedia of Type Strains, Phase IV (KMG-IV): sequencing the most valuable type-strain genomes for metagenomic binning, comparative biology and taxonomic classification.</title>
        <authorList>
            <person name="Goeker M."/>
        </authorList>
    </citation>
    <scope>NUCLEOTIDE SEQUENCE [LARGE SCALE GENOMIC DNA]</scope>
    <source>
        <strain evidence="1 2">DSM 28538</strain>
    </source>
</reference>
<evidence type="ECO:0000313" key="2">
    <source>
        <dbReference type="Proteomes" id="UP000561417"/>
    </source>
</evidence>
<proteinExistence type="predicted"/>
<dbReference type="EMBL" id="JACHIM010000002">
    <property type="protein sequence ID" value="MBB5073440.1"/>
    <property type="molecule type" value="Genomic_DNA"/>
</dbReference>
<dbReference type="RefSeq" id="WP_246348472.1">
    <property type="nucleotide sequence ID" value="NZ_JACHIM010000002.1"/>
</dbReference>
<accession>A0A840NNJ1</accession>
<dbReference type="SUPFAM" id="SSF55961">
    <property type="entry name" value="Bet v1-like"/>
    <property type="match status" value="1"/>
</dbReference>
<dbReference type="Proteomes" id="UP000561417">
    <property type="component" value="Unassembled WGS sequence"/>
</dbReference>
<sequence>MKPKKGPKVTFTLDKVIKNIWFSDYAKLPFTRMSFNHEYIASTESDSSKNKIRHTVTLSGLLVPLFGMIIGTKIKRHRRDAIVEMSRHLLLEIKLSRNDTSS</sequence>
<gene>
    <name evidence="1" type="ORF">HNQ69_000561</name>
</gene>
<evidence type="ECO:0000313" key="1">
    <source>
        <dbReference type="EMBL" id="MBB5073440.1"/>
    </source>
</evidence>